<evidence type="ECO:0000259" key="10">
    <source>
        <dbReference type="PROSITE" id="PS50109"/>
    </source>
</evidence>
<keyword evidence="4" id="KW-0808">Transferase</keyword>
<organism evidence="11 12">
    <name type="scientific">Saccharibacillus alkalitolerans</name>
    <dbReference type="NCBI Taxonomy" id="2705290"/>
    <lineage>
        <taxon>Bacteria</taxon>
        <taxon>Bacillati</taxon>
        <taxon>Bacillota</taxon>
        <taxon>Bacilli</taxon>
        <taxon>Bacillales</taxon>
        <taxon>Paenibacillaceae</taxon>
        <taxon>Saccharibacillus</taxon>
    </lineage>
</organism>
<dbReference type="Proteomes" id="UP000800303">
    <property type="component" value="Unassembled WGS sequence"/>
</dbReference>
<evidence type="ECO:0000313" key="12">
    <source>
        <dbReference type="Proteomes" id="UP000800303"/>
    </source>
</evidence>
<feature type="domain" description="Histidine kinase" evidence="10">
    <location>
        <begin position="357"/>
        <end position="562"/>
    </location>
</feature>
<dbReference type="Pfam" id="PF08448">
    <property type="entry name" value="PAS_4"/>
    <property type="match status" value="1"/>
</dbReference>
<reference evidence="11 12" key="1">
    <citation type="submission" date="2020-01" db="EMBL/GenBank/DDBJ databases">
        <title>Polyphasic characterisation and genomic insights into a novel alkali tolerant bacterium VR-M41.</title>
        <authorList>
            <person name="Vemuluri V.R."/>
        </authorList>
    </citation>
    <scope>NUCLEOTIDE SEQUENCE [LARGE SCALE GENOMIC DNA]</scope>
    <source>
        <strain evidence="11 12">VR-M41</strain>
    </source>
</reference>
<keyword evidence="9" id="KW-1133">Transmembrane helix</keyword>
<dbReference type="EMBL" id="JAAFGS010000008">
    <property type="protein sequence ID" value="NGZ77451.1"/>
    <property type="molecule type" value="Genomic_DNA"/>
</dbReference>
<gene>
    <name evidence="11" type="ORF">GYN08_19355</name>
</gene>
<dbReference type="InterPro" id="IPR005467">
    <property type="entry name" value="His_kinase_dom"/>
</dbReference>
<dbReference type="CDD" id="cd00082">
    <property type="entry name" value="HisKA"/>
    <property type="match status" value="1"/>
</dbReference>
<feature type="transmembrane region" description="Helical" evidence="9">
    <location>
        <begin position="171"/>
        <end position="190"/>
    </location>
</feature>
<dbReference type="SMART" id="SM00091">
    <property type="entry name" value="PAS"/>
    <property type="match status" value="1"/>
</dbReference>
<dbReference type="CDD" id="cd00075">
    <property type="entry name" value="HATPase"/>
    <property type="match status" value="1"/>
</dbReference>
<dbReference type="SMART" id="SM00388">
    <property type="entry name" value="HisKA"/>
    <property type="match status" value="1"/>
</dbReference>
<keyword evidence="5" id="KW-0547">Nucleotide-binding</keyword>
<dbReference type="PROSITE" id="PS50109">
    <property type="entry name" value="HIS_KIN"/>
    <property type="match status" value="1"/>
</dbReference>
<evidence type="ECO:0000256" key="1">
    <source>
        <dbReference type="ARBA" id="ARBA00000085"/>
    </source>
</evidence>
<name>A0ABX0F909_9BACL</name>
<dbReference type="InterPro" id="IPR036097">
    <property type="entry name" value="HisK_dim/P_sf"/>
</dbReference>
<dbReference type="RefSeq" id="WP_166277832.1">
    <property type="nucleotide sequence ID" value="NZ_JAAFGS010000008.1"/>
</dbReference>
<keyword evidence="9" id="KW-0472">Membrane</keyword>
<dbReference type="SMART" id="SM00387">
    <property type="entry name" value="HATPase_c"/>
    <property type="match status" value="1"/>
</dbReference>
<evidence type="ECO:0000256" key="7">
    <source>
        <dbReference type="ARBA" id="ARBA00022840"/>
    </source>
</evidence>
<dbReference type="Gene3D" id="1.10.287.130">
    <property type="match status" value="1"/>
</dbReference>
<feature type="transmembrane region" description="Helical" evidence="9">
    <location>
        <begin position="140"/>
        <end position="159"/>
    </location>
</feature>
<dbReference type="InterPro" id="IPR036890">
    <property type="entry name" value="HATPase_C_sf"/>
</dbReference>
<evidence type="ECO:0000256" key="2">
    <source>
        <dbReference type="ARBA" id="ARBA00012438"/>
    </source>
</evidence>
<proteinExistence type="predicted"/>
<dbReference type="Pfam" id="PF00512">
    <property type="entry name" value="HisKA"/>
    <property type="match status" value="1"/>
</dbReference>
<protein>
    <recommendedName>
        <fullName evidence="2">histidine kinase</fullName>
        <ecNumber evidence="2">2.7.13.3</ecNumber>
    </recommendedName>
</protein>
<keyword evidence="12" id="KW-1185">Reference proteome</keyword>
<keyword evidence="7" id="KW-0067">ATP-binding</keyword>
<keyword evidence="3" id="KW-0597">Phosphoprotein</keyword>
<evidence type="ECO:0000256" key="3">
    <source>
        <dbReference type="ARBA" id="ARBA00022553"/>
    </source>
</evidence>
<feature type="transmembrane region" description="Helical" evidence="9">
    <location>
        <begin position="44"/>
        <end position="62"/>
    </location>
</feature>
<evidence type="ECO:0000256" key="5">
    <source>
        <dbReference type="ARBA" id="ARBA00022741"/>
    </source>
</evidence>
<keyword evidence="9" id="KW-0812">Transmembrane</keyword>
<accession>A0ABX0F909</accession>
<dbReference type="CDD" id="cd00130">
    <property type="entry name" value="PAS"/>
    <property type="match status" value="1"/>
</dbReference>
<dbReference type="SUPFAM" id="SSF55785">
    <property type="entry name" value="PYP-like sensor domain (PAS domain)"/>
    <property type="match status" value="1"/>
</dbReference>
<evidence type="ECO:0000256" key="8">
    <source>
        <dbReference type="ARBA" id="ARBA00023012"/>
    </source>
</evidence>
<evidence type="ECO:0000256" key="4">
    <source>
        <dbReference type="ARBA" id="ARBA00022679"/>
    </source>
</evidence>
<dbReference type="SUPFAM" id="SSF47384">
    <property type="entry name" value="Homodimeric domain of signal transducing histidine kinase"/>
    <property type="match status" value="1"/>
</dbReference>
<dbReference type="Gene3D" id="3.30.565.10">
    <property type="entry name" value="Histidine kinase-like ATPase, C-terminal domain"/>
    <property type="match status" value="1"/>
</dbReference>
<dbReference type="InterPro" id="IPR013656">
    <property type="entry name" value="PAS_4"/>
</dbReference>
<evidence type="ECO:0000313" key="11">
    <source>
        <dbReference type="EMBL" id="NGZ77451.1"/>
    </source>
</evidence>
<feature type="transmembrane region" description="Helical" evidence="9">
    <location>
        <begin position="110"/>
        <end position="128"/>
    </location>
</feature>
<dbReference type="InterPro" id="IPR000014">
    <property type="entry name" value="PAS"/>
</dbReference>
<dbReference type="InterPro" id="IPR004358">
    <property type="entry name" value="Sig_transdc_His_kin-like_C"/>
</dbReference>
<dbReference type="Pfam" id="PF02518">
    <property type="entry name" value="HATPase_c"/>
    <property type="match status" value="1"/>
</dbReference>
<dbReference type="InterPro" id="IPR003594">
    <property type="entry name" value="HATPase_dom"/>
</dbReference>
<keyword evidence="6" id="KW-0418">Kinase</keyword>
<keyword evidence="8" id="KW-0902">Two-component regulatory system</keyword>
<dbReference type="InterPro" id="IPR003661">
    <property type="entry name" value="HisK_dim/P_dom"/>
</dbReference>
<sequence>MELFNVFIIQFLLASLPVLLMPSLEMFLRKRASEPLPRHGWDSVAVAFAYASSVSLLLCWILDAGSLRIDGRLALLPTGMGILYGAAKGGLPLVALYVLMGYLFSNPGELLLIGLEGLILLALALSRSRLLSMRNVRRRFLLAAWLLAAYFPHAAFRIGRAAAEGTGAASALPGLAAELLAAAAAGVLLLNSRRDVQHRYLLSEQAGAMREKMIQEETKLQALMRTLPGFALTLDRSGRITGVNDRAFSALSNRMPSMTREAVVGLSFSELIQSIGMEADPLFLQALEQTIREDRAIERAFGFGGRKFHAYFSPAHTEAGEVVGAVCSLYDVTEIERMRLELEDMNRLRLIGQMAAGVTHEVRNPMAVVRGYLQILQRKTPAEYAHYYKIVLEELDRAGGIIDDFLSLARAKREMNERRTLRSVVEELWPLLQADANLRGQTIRLEGGEEGEAMPMHPGEIKQLVLNLARNALEAMGDKGELVIAVEESEDGVRLRVRDNGPGISEETLERIKQPFFTTKKTGTGLGLALCIGIAERHGGTLTIDSAVGEGTEVRVDFVKSGKASEGRDGSRG</sequence>
<dbReference type="EC" id="2.7.13.3" evidence="2"/>
<evidence type="ECO:0000256" key="6">
    <source>
        <dbReference type="ARBA" id="ARBA00022777"/>
    </source>
</evidence>
<dbReference type="Gene3D" id="3.30.450.20">
    <property type="entry name" value="PAS domain"/>
    <property type="match status" value="1"/>
</dbReference>
<dbReference type="PANTHER" id="PTHR43065:SF10">
    <property type="entry name" value="PEROXIDE STRESS-ACTIVATED HISTIDINE KINASE MAK3"/>
    <property type="match status" value="1"/>
</dbReference>
<dbReference type="PANTHER" id="PTHR43065">
    <property type="entry name" value="SENSOR HISTIDINE KINASE"/>
    <property type="match status" value="1"/>
</dbReference>
<dbReference type="InterPro" id="IPR035965">
    <property type="entry name" value="PAS-like_dom_sf"/>
</dbReference>
<evidence type="ECO:0000256" key="9">
    <source>
        <dbReference type="SAM" id="Phobius"/>
    </source>
</evidence>
<dbReference type="PRINTS" id="PR00344">
    <property type="entry name" value="BCTRLSENSOR"/>
</dbReference>
<comment type="catalytic activity">
    <reaction evidence="1">
        <text>ATP + protein L-histidine = ADP + protein N-phospho-L-histidine.</text>
        <dbReference type="EC" id="2.7.13.3"/>
    </reaction>
</comment>
<dbReference type="SUPFAM" id="SSF55874">
    <property type="entry name" value="ATPase domain of HSP90 chaperone/DNA topoisomerase II/histidine kinase"/>
    <property type="match status" value="1"/>
</dbReference>
<feature type="transmembrane region" description="Helical" evidence="9">
    <location>
        <begin position="82"/>
        <end position="104"/>
    </location>
</feature>
<comment type="caution">
    <text evidence="11">The sequence shown here is derived from an EMBL/GenBank/DDBJ whole genome shotgun (WGS) entry which is preliminary data.</text>
</comment>
<dbReference type="NCBIfam" id="TIGR00229">
    <property type="entry name" value="sensory_box"/>
    <property type="match status" value="1"/>
</dbReference>